<evidence type="ECO:0000313" key="4">
    <source>
        <dbReference type="Proteomes" id="UP000507245"/>
    </source>
</evidence>
<dbReference type="EMBL" id="CAEKKB010000006">
    <property type="protein sequence ID" value="CAB4314070.1"/>
    <property type="molecule type" value="Genomic_DNA"/>
</dbReference>
<keyword evidence="4" id="KW-1185">Reference proteome</keyword>
<evidence type="ECO:0000313" key="1">
    <source>
        <dbReference type="EMBL" id="CAB4283660.1"/>
    </source>
</evidence>
<proteinExistence type="predicted"/>
<reference evidence="4" key="1">
    <citation type="journal article" date="2020" name="Genome Biol.">
        <title>Gamete binning: chromosome-level and haplotype-resolved genome assembly enabled by high-throughput single-cell sequencing of gamete genomes.</title>
        <authorList>
            <person name="Campoy J.A."/>
            <person name="Sun H."/>
            <person name="Goel M."/>
            <person name="Jiao W.-B."/>
            <person name="Folz-Donahue K."/>
            <person name="Wang N."/>
            <person name="Rubio M."/>
            <person name="Liu C."/>
            <person name="Kukat C."/>
            <person name="Ruiz D."/>
            <person name="Huettel B."/>
            <person name="Schneeberger K."/>
        </authorList>
    </citation>
    <scope>NUCLEOTIDE SEQUENCE [LARGE SCALE GENOMIC DNA]</scope>
    <source>
        <strain evidence="4">cv. Rojo Pasion</strain>
    </source>
</reference>
<accession>A0A6J5V3W5</accession>
<name>A0A6J5V3W5_PRUAR</name>
<dbReference type="Proteomes" id="UP000507222">
    <property type="component" value="Unassembled WGS sequence"/>
</dbReference>
<dbReference type="EMBL" id="CAEKDK010000006">
    <property type="protein sequence ID" value="CAB4283660.1"/>
    <property type="molecule type" value="Genomic_DNA"/>
</dbReference>
<gene>
    <name evidence="1" type="ORF">CURHAP_LOCUS38706</name>
    <name evidence="2" type="ORF">ORAREDHAP_LOCUS38109</name>
</gene>
<protein>
    <submittedName>
        <fullName evidence="1">Uncharacterized protein</fullName>
    </submittedName>
</protein>
<evidence type="ECO:0000313" key="2">
    <source>
        <dbReference type="EMBL" id="CAB4314070.1"/>
    </source>
</evidence>
<dbReference type="Proteomes" id="UP000507245">
    <property type="component" value="Unassembled WGS sequence"/>
</dbReference>
<sequence>MRTHEDLCRQARPAPQVANSRDVCFNLAELLARSPLPKVLVADTPAESGNSLLRRNVTRYLILPKRKASPKPPPNPMWNNRFRAEDFRGSRYAAYT</sequence>
<organism evidence="1 3">
    <name type="scientific">Prunus armeniaca</name>
    <name type="common">Apricot</name>
    <name type="synonym">Armeniaca vulgaris</name>
    <dbReference type="NCBI Taxonomy" id="36596"/>
    <lineage>
        <taxon>Eukaryota</taxon>
        <taxon>Viridiplantae</taxon>
        <taxon>Streptophyta</taxon>
        <taxon>Embryophyta</taxon>
        <taxon>Tracheophyta</taxon>
        <taxon>Spermatophyta</taxon>
        <taxon>Magnoliopsida</taxon>
        <taxon>eudicotyledons</taxon>
        <taxon>Gunneridae</taxon>
        <taxon>Pentapetalae</taxon>
        <taxon>rosids</taxon>
        <taxon>fabids</taxon>
        <taxon>Rosales</taxon>
        <taxon>Rosaceae</taxon>
        <taxon>Amygdaloideae</taxon>
        <taxon>Amygdaleae</taxon>
        <taxon>Prunus</taxon>
    </lineage>
</organism>
<reference evidence="1 3" key="2">
    <citation type="submission" date="2020-05" db="EMBL/GenBank/DDBJ databases">
        <authorList>
            <person name="Campoy J."/>
            <person name="Schneeberger K."/>
            <person name="Spophaly S."/>
        </authorList>
    </citation>
    <scope>NUCLEOTIDE SEQUENCE [LARGE SCALE GENOMIC DNA]</scope>
    <source>
        <strain evidence="1">PruArmRojPasFocal</strain>
    </source>
</reference>
<evidence type="ECO:0000313" key="3">
    <source>
        <dbReference type="Proteomes" id="UP000507222"/>
    </source>
</evidence>
<dbReference type="AlphaFoldDB" id="A0A6J5V3W5"/>